<dbReference type="InterPro" id="IPR000182">
    <property type="entry name" value="GNAT_dom"/>
</dbReference>
<organism evidence="4 5">
    <name type="scientific">Sinomicrobium pectinilyticum</name>
    <dbReference type="NCBI Taxonomy" id="1084421"/>
    <lineage>
        <taxon>Bacteria</taxon>
        <taxon>Pseudomonadati</taxon>
        <taxon>Bacteroidota</taxon>
        <taxon>Flavobacteriia</taxon>
        <taxon>Flavobacteriales</taxon>
        <taxon>Flavobacteriaceae</taxon>
        <taxon>Sinomicrobium</taxon>
    </lineage>
</organism>
<keyword evidence="5" id="KW-1185">Reference proteome</keyword>
<keyword evidence="1 4" id="KW-0808">Transferase</keyword>
<accession>A0A3N0EU85</accession>
<keyword evidence="2" id="KW-0012">Acyltransferase</keyword>
<dbReference type="GO" id="GO:0016747">
    <property type="term" value="F:acyltransferase activity, transferring groups other than amino-acyl groups"/>
    <property type="evidence" value="ECO:0007669"/>
    <property type="project" value="InterPro"/>
</dbReference>
<dbReference type="PANTHER" id="PTHR43072">
    <property type="entry name" value="N-ACETYLTRANSFERASE"/>
    <property type="match status" value="1"/>
</dbReference>
<dbReference type="SUPFAM" id="SSF55729">
    <property type="entry name" value="Acyl-CoA N-acyltransferases (Nat)"/>
    <property type="match status" value="1"/>
</dbReference>
<dbReference type="AlphaFoldDB" id="A0A3N0EU85"/>
<dbReference type="Gene3D" id="3.40.630.30">
    <property type="match status" value="1"/>
</dbReference>
<gene>
    <name evidence="4" type="ORF">ED312_04760</name>
</gene>
<evidence type="ECO:0000259" key="3">
    <source>
        <dbReference type="PROSITE" id="PS51186"/>
    </source>
</evidence>
<evidence type="ECO:0000313" key="4">
    <source>
        <dbReference type="EMBL" id="RNL91332.1"/>
    </source>
</evidence>
<proteinExistence type="predicted"/>
<dbReference type="OrthoDB" id="9799096at2"/>
<dbReference type="RefSeq" id="WP_123214871.1">
    <property type="nucleotide sequence ID" value="NZ_RJTM01000027.1"/>
</dbReference>
<name>A0A3N0EU85_SINP1</name>
<dbReference type="PANTHER" id="PTHR43072:SF23">
    <property type="entry name" value="UPF0039 PROTEIN C11D3.02C"/>
    <property type="match status" value="1"/>
</dbReference>
<dbReference type="InterPro" id="IPR016181">
    <property type="entry name" value="Acyl_CoA_acyltransferase"/>
</dbReference>
<dbReference type="Pfam" id="PF00583">
    <property type="entry name" value="Acetyltransf_1"/>
    <property type="match status" value="1"/>
</dbReference>
<feature type="domain" description="N-acetyltransferase" evidence="3">
    <location>
        <begin position="3"/>
        <end position="162"/>
    </location>
</feature>
<sequence>MSIAFEELREEHLPEVKKIYDWYIANSTATFHTEPVEIEELREFIYLGHPRYSSCLIRSGNEIAGYCFLTPYKKRQAYNRTAEVTIYLKPEMGKKGIGKTALDYLEKRAVNNGLKNLLGIITGDNHGSIALFTKCGYRQCACFRNVGEKFGKILDVMAYQKEV</sequence>
<evidence type="ECO:0000256" key="2">
    <source>
        <dbReference type="ARBA" id="ARBA00023315"/>
    </source>
</evidence>
<dbReference type="Proteomes" id="UP000267469">
    <property type="component" value="Unassembled WGS sequence"/>
</dbReference>
<protein>
    <submittedName>
        <fullName evidence="4">N-acetyltransferase</fullName>
    </submittedName>
</protein>
<evidence type="ECO:0000256" key="1">
    <source>
        <dbReference type="ARBA" id="ARBA00022679"/>
    </source>
</evidence>
<dbReference type="EMBL" id="RJTM01000027">
    <property type="protein sequence ID" value="RNL91332.1"/>
    <property type="molecule type" value="Genomic_DNA"/>
</dbReference>
<dbReference type="PROSITE" id="PS51186">
    <property type="entry name" value="GNAT"/>
    <property type="match status" value="1"/>
</dbReference>
<reference evidence="4 5" key="1">
    <citation type="submission" date="2018-10" db="EMBL/GenBank/DDBJ databases">
        <title>Sinomicrobium pectinilyticum sp. nov., a pectinase-producing bacterium isolated from alkaline and saline soil, and emended description of the genus Sinomicrobium.</title>
        <authorList>
            <person name="Cheng B."/>
            <person name="Li C."/>
            <person name="Lai Q."/>
            <person name="Du M."/>
            <person name="Shao Z."/>
            <person name="Xu P."/>
            <person name="Yang C."/>
        </authorList>
    </citation>
    <scope>NUCLEOTIDE SEQUENCE [LARGE SCALE GENOMIC DNA]</scope>
    <source>
        <strain evidence="4 5">5DNS001</strain>
    </source>
</reference>
<comment type="caution">
    <text evidence="4">The sequence shown here is derived from an EMBL/GenBank/DDBJ whole genome shotgun (WGS) entry which is preliminary data.</text>
</comment>
<evidence type="ECO:0000313" key="5">
    <source>
        <dbReference type="Proteomes" id="UP000267469"/>
    </source>
</evidence>